<sequence>MITESPMSQTKYKLLINPQQSHWKTQIFYFIVIFLIIGIICTWISILISKIFYVQTLEELNQEEKALAGTWLHQVQMHAISMKENHSTNKNINIDREWQSNNSTEKIIVCYYTVPKTFNTVWNLSPSQIDPHICTHIIVGFASIVNCTVDMGVNTRIYEEVVNLKKNNSKLKVMISIGGSNEFNFGFPEMVKNHANRKRFIRSVLNVTKRFKFDGLDLDWEFPAWFEPNEKEKIHFVQLLYEIRKEFDHRSEKLILSVAAAAPQTIIDQSYDVPEIAKHVDFINLMSYDYHYYVWYFPVTDLNAPLFPHIMESGYLNTLNVNFSAHYWVKKMMPRYKVVIGIPTYGHSYKLDNPLNHKLQAPASGFGKLGFNGFVSYSVICQFLKHGASNVFVNKSKVPYAYRDEEWISYDNKESIYYKAKWILANGFKGAMIFSLNTDDWKNECNTNESFPLTRIPYPVYRDQVVFQWCLRWQEMYFLKDGVIKVEFSV</sequence>
<dbReference type="InterPro" id="IPR017853">
    <property type="entry name" value="GH"/>
</dbReference>
<dbReference type="FunFam" id="3.10.50.10:FF:000003">
    <property type="entry name" value="Class V chitinase CHIT5b"/>
    <property type="match status" value="1"/>
</dbReference>
<dbReference type="PANTHER" id="PTHR11177:SF390">
    <property type="entry name" value="CHITINASE 11"/>
    <property type="match status" value="1"/>
</dbReference>
<dbReference type="InterPro" id="IPR001223">
    <property type="entry name" value="Glyco_hydro18_cat"/>
</dbReference>
<keyword evidence="4 5" id="KW-0326">Glycosidase</keyword>
<dbReference type="InterPro" id="IPR050314">
    <property type="entry name" value="Glycosyl_Hydrlase_18"/>
</dbReference>
<dbReference type="SUPFAM" id="SSF54556">
    <property type="entry name" value="Chitinase insertion domain"/>
    <property type="match status" value="1"/>
</dbReference>
<gene>
    <name evidence="9" type="ORF">HZH68_008472</name>
</gene>
<dbReference type="PROSITE" id="PS51910">
    <property type="entry name" value="GH18_2"/>
    <property type="match status" value="1"/>
</dbReference>
<dbReference type="PROSITE" id="PS01095">
    <property type="entry name" value="GH18_1"/>
    <property type="match status" value="1"/>
</dbReference>
<evidence type="ECO:0000256" key="7">
    <source>
        <dbReference type="SAM" id="Phobius"/>
    </source>
</evidence>
<dbReference type="SUPFAM" id="SSF51445">
    <property type="entry name" value="(Trans)glycosidases"/>
    <property type="match status" value="1"/>
</dbReference>
<name>A0A834N682_VESGE</name>
<dbReference type="SMART" id="SM00636">
    <property type="entry name" value="Glyco_18"/>
    <property type="match status" value="1"/>
</dbReference>
<keyword evidence="2 5" id="KW-0378">Hydrolase</keyword>
<dbReference type="InterPro" id="IPR011583">
    <property type="entry name" value="Chitinase_II/V-like_cat"/>
</dbReference>
<evidence type="ECO:0000256" key="3">
    <source>
        <dbReference type="ARBA" id="ARBA00023180"/>
    </source>
</evidence>
<dbReference type="InterPro" id="IPR001579">
    <property type="entry name" value="Glyco_hydro_18_chit_AS"/>
</dbReference>
<dbReference type="Proteomes" id="UP000617340">
    <property type="component" value="Unassembled WGS sequence"/>
</dbReference>
<evidence type="ECO:0000313" key="10">
    <source>
        <dbReference type="Proteomes" id="UP000617340"/>
    </source>
</evidence>
<keyword evidence="7" id="KW-0472">Membrane</keyword>
<dbReference type="GO" id="GO:0004568">
    <property type="term" value="F:chitinase activity"/>
    <property type="evidence" value="ECO:0007669"/>
    <property type="project" value="TreeGrafter"/>
</dbReference>
<evidence type="ECO:0000256" key="2">
    <source>
        <dbReference type="ARBA" id="ARBA00022801"/>
    </source>
</evidence>
<keyword evidence="10" id="KW-1185">Reference proteome</keyword>
<reference evidence="9" key="1">
    <citation type="journal article" date="2020" name="G3 (Bethesda)">
        <title>High-Quality Assemblies for Three Invasive Social Wasps from the &lt;i&gt;Vespula&lt;/i&gt; Genus.</title>
        <authorList>
            <person name="Harrop T.W.R."/>
            <person name="Guhlin J."/>
            <person name="McLaughlin G.M."/>
            <person name="Permina E."/>
            <person name="Stockwell P."/>
            <person name="Gilligan J."/>
            <person name="Le Lec M.F."/>
            <person name="Gruber M.A.M."/>
            <person name="Quinn O."/>
            <person name="Lovegrove M."/>
            <person name="Duncan E.J."/>
            <person name="Remnant E.J."/>
            <person name="Van Eeckhoven J."/>
            <person name="Graham B."/>
            <person name="Knapp R.A."/>
            <person name="Langford K.W."/>
            <person name="Kronenberg Z."/>
            <person name="Press M.O."/>
            <person name="Eacker S.M."/>
            <person name="Wilson-Rankin E.E."/>
            <person name="Purcell J."/>
            <person name="Lester P.J."/>
            <person name="Dearden P.K."/>
        </authorList>
    </citation>
    <scope>NUCLEOTIDE SEQUENCE</scope>
    <source>
        <strain evidence="9">Linc-1</strain>
    </source>
</reference>
<dbReference type="Gene3D" id="3.10.50.10">
    <property type="match status" value="1"/>
</dbReference>
<comment type="caution">
    <text evidence="9">The sequence shown here is derived from an EMBL/GenBank/DDBJ whole genome shotgun (WGS) entry which is preliminary data.</text>
</comment>
<dbReference type="Gene3D" id="3.20.20.80">
    <property type="entry name" value="Glycosidases"/>
    <property type="match status" value="1"/>
</dbReference>
<keyword evidence="1" id="KW-0732">Signal</keyword>
<dbReference type="EMBL" id="JACSDZ010000008">
    <property type="protein sequence ID" value="KAF7397250.1"/>
    <property type="molecule type" value="Genomic_DNA"/>
</dbReference>
<evidence type="ECO:0000259" key="8">
    <source>
        <dbReference type="PROSITE" id="PS51910"/>
    </source>
</evidence>
<keyword evidence="3" id="KW-0325">Glycoprotein</keyword>
<keyword evidence="7" id="KW-1133">Transmembrane helix</keyword>
<evidence type="ECO:0000256" key="6">
    <source>
        <dbReference type="RuleBase" id="RU004453"/>
    </source>
</evidence>
<dbReference type="GO" id="GO:0005975">
    <property type="term" value="P:carbohydrate metabolic process"/>
    <property type="evidence" value="ECO:0007669"/>
    <property type="project" value="InterPro"/>
</dbReference>
<dbReference type="GO" id="GO:0008061">
    <property type="term" value="F:chitin binding"/>
    <property type="evidence" value="ECO:0007669"/>
    <property type="project" value="InterPro"/>
</dbReference>
<evidence type="ECO:0000256" key="1">
    <source>
        <dbReference type="ARBA" id="ARBA00022729"/>
    </source>
</evidence>
<dbReference type="AlphaFoldDB" id="A0A834N682"/>
<protein>
    <recommendedName>
        <fullName evidence="8">GH18 domain-containing protein</fullName>
    </recommendedName>
</protein>
<evidence type="ECO:0000256" key="5">
    <source>
        <dbReference type="RuleBase" id="RU000489"/>
    </source>
</evidence>
<dbReference type="GO" id="GO:0005576">
    <property type="term" value="C:extracellular region"/>
    <property type="evidence" value="ECO:0007669"/>
    <property type="project" value="TreeGrafter"/>
</dbReference>
<organism evidence="9 10">
    <name type="scientific">Vespula germanica</name>
    <name type="common">German yellow jacket</name>
    <name type="synonym">Paravespula germanica</name>
    <dbReference type="NCBI Taxonomy" id="30212"/>
    <lineage>
        <taxon>Eukaryota</taxon>
        <taxon>Metazoa</taxon>
        <taxon>Ecdysozoa</taxon>
        <taxon>Arthropoda</taxon>
        <taxon>Hexapoda</taxon>
        <taxon>Insecta</taxon>
        <taxon>Pterygota</taxon>
        <taxon>Neoptera</taxon>
        <taxon>Endopterygota</taxon>
        <taxon>Hymenoptera</taxon>
        <taxon>Apocrita</taxon>
        <taxon>Aculeata</taxon>
        <taxon>Vespoidea</taxon>
        <taxon>Vespidae</taxon>
        <taxon>Vespinae</taxon>
        <taxon>Vespula</taxon>
    </lineage>
</organism>
<feature type="transmembrane region" description="Helical" evidence="7">
    <location>
        <begin position="27"/>
        <end position="53"/>
    </location>
</feature>
<dbReference type="GO" id="GO:0006032">
    <property type="term" value="P:chitin catabolic process"/>
    <property type="evidence" value="ECO:0007669"/>
    <property type="project" value="TreeGrafter"/>
</dbReference>
<dbReference type="Pfam" id="PF00704">
    <property type="entry name" value="Glyco_hydro_18"/>
    <property type="match status" value="1"/>
</dbReference>
<keyword evidence="7" id="KW-0812">Transmembrane</keyword>
<proteinExistence type="inferred from homology"/>
<feature type="domain" description="GH18" evidence="8">
    <location>
        <begin position="106"/>
        <end position="464"/>
    </location>
</feature>
<evidence type="ECO:0000313" key="9">
    <source>
        <dbReference type="EMBL" id="KAF7397250.1"/>
    </source>
</evidence>
<dbReference type="PANTHER" id="PTHR11177">
    <property type="entry name" value="CHITINASE"/>
    <property type="match status" value="1"/>
</dbReference>
<comment type="similarity">
    <text evidence="6">Belongs to the glycosyl hydrolase 18 family.</text>
</comment>
<evidence type="ECO:0000256" key="4">
    <source>
        <dbReference type="ARBA" id="ARBA00023295"/>
    </source>
</evidence>
<dbReference type="InterPro" id="IPR029070">
    <property type="entry name" value="Chitinase_insertion_sf"/>
</dbReference>
<accession>A0A834N682</accession>